<sequence>KISEQELKHGSCSKKNFIHCLRDCKDSPKHEGGQKEWERSQKEGRKWREWVEVR</sequence>
<name>A0A0K2UGT0_LEPSM</name>
<evidence type="ECO:0000313" key="1">
    <source>
        <dbReference type="EMBL" id="CDW37398.1"/>
    </source>
</evidence>
<dbReference type="AlphaFoldDB" id="A0A0K2UGT0"/>
<accession>A0A0K2UGT0</accession>
<feature type="non-terminal residue" evidence="1">
    <location>
        <position position="1"/>
    </location>
</feature>
<protein>
    <submittedName>
        <fullName evidence="1">Uncharacterized protein</fullName>
    </submittedName>
</protein>
<dbReference type="EMBL" id="HACA01020037">
    <property type="protein sequence ID" value="CDW37398.1"/>
    <property type="molecule type" value="Transcribed_RNA"/>
</dbReference>
<reference evidence="1" key="1">
    <citation type="submission" date="2014-05" db="EMBL/GenBank/DDBJ databases">
        <authorList>
            <person name="Chronopoulou M."/>
        </authorList>
    </citation>
    <scope>NUCLEOTIDE SEQUENCE</scope>
    <source>
        <tissue evidence="1">Whole organism</tissue>
    </source>
</reference>
<proteinExistence type="predicted"/>
<organism evidence="1">
    <name type="scientific">Lepeophtheirus salmonis</name>
    <name type="common">Salmon louse</name>
    <name type="synonym">Caligus salmonis</name>
    <dbReference type="NCBI Taxonomy" id="72036"/>
    <lineage>
        <taxon>Eukaryota</taxon>
        <taxon>Metazoa</taxon>
        <taxon>Ecdysozoa</taxon>
        <taxon>Arthropoda</taxon>
        <taxon>Crustacea</taxon>
        <taxon>Multicrustacea</taxon>
        <taxon>Hexanauplia</taxon>
        <taxon>Copepoda</taxon>
        <taxon>Siphonostomatoida</taxon>
        <taxon>Caligidae</taxon>
        <taxon>Lepeophtheirus</taxon>
    </lineage>
</organism>